<dbReference type="InterPro" id="IPR015168">
    <property type="entry name" value="SsuA/THI5"/>
</dbReference>
<protein>
    <submittedName>
        <fullName evidence="6">NitT/TauT family transport system substrate-binding protein</fullName>
    </submittedName>
</protein>
<sequence>MYVTIEFTTEYNNFKIKNLRGGNMRLPKKFSLFLIIILIISNLLIGCQKENLKTVKLVEVTHSVFYAPQYVALTKGFFEEEGIKIELTNGKGADKSMAALLSNQADIGFMGPEASIYVYNQGKKDYAINFAQLTQKDGSFLIGREKDPDFSFEKLKGKTILGGRKGGVPEMTLEYVLKKHGLEPGKDVNVRTDIQFSMMAGAFTSGEGDYTTLFEPTASMMEKEGKGYIVASIGKEGGYIPYTVYCAKKSYIEKNPDIIQGFTNAIYKGMLWVQNHSSEEVAEAIQPYFPDADKELLITVIDRYKEQDTWKPDPVLTKEGLDHLMHIMELAGELDKRAPYDKIVTTKFAKKAVETIK</sequence>
<keyword evidence="3" id="KW-0732">Signal</keyword>
<feature type="domain" description="SsuA/THI5-like" evidence="5">
    <location>
        <begin position="67"/>
        <end position="278"/>
    </location>
</feature>
<proteinExistence type="inferred from homology"/>
<evidence type="ECO:0000256" key="1">
    <source>
        <dbReference type="ARBA" id="ARBA00004418"/>
    </source>
</evidence>
<dbReference type="Proteomes" id="UP000183967">
    <property type="component" value="Unassembled WGS sequence"/>
</dbReference>
<name>A0A1M5R9T0_9FIRM</name>
<dbReference type="Pfam" id="PF09084">
    <property type="entry name" value="NMT1"/>
    <property type="match status" value="1"/>
</dbReference>
<evidence type="ECO:0000256" key="4">
    <source>
        <dbReference type="SAM" id="Phobius"/>
    </source>
</evidence>
<accession>A0A1M5R9T0</accession>
<dbReference type="Gene3D" id="3.40.190.10">
    <property type="entry name" value="Periplasmic binding protein-like II"/>
    <property type="match status" value="2"/>
</dbReference>
<evidence type="ECO:0000256" key="2">
    <source>
        <dbReference type="ARBA" id="ARBA00010742"/>
    </source>
</evidence>
<keyword evidence="7" id="KW-1185">Reference proteome</keyword>
<feature type="transmembrane region" description="Helical" evidence="4">
    <location>
        <begin position="30"/>
        <end position="47"/>
    </location>
</feature>
<dbReference type="GO" id="GO:0042597">
    <property type="term" value="C:periplasmic space"/>
    <property type="evidence" value="ECO:0007669"/>
    <property type="project" value="UniProtKB-SubCell"/>
</dbReference>
<organism evidence="6 7">
    <name type="scientific">Caloranaerobacter azorensis DSM 13643</name>
    <dbReference type="NCBI Taxonomy" id="1121264"/>
    <lineage>
        <taxon>Bacteria</taxon>
        <taxon>Bacillati</taxon>
        <taxon>Bacillota</taxon>
        <taxon>Tissierellia</taxon>
        <taxon>Tissierellales</taxon>
        <taxon>Thermohalobacteraceae</taxon>
        <taxon>Caloranaerobacter</taxon>
    </lineage>
</organism>
<comment type="subcellular location">
    <subcellularLocation>
        <location evidence="1">Periplasm</location>
    </subcellularLocation>
</comment>
<gene>
    <name evidence="6" type="ORF">SAMN02745135_00130</name>
</gene>
<keyword evidence="4" id="KW-0812">Transmembrane</keyword>
<evidence type="ECO:0000313" key="7">
    <source>
        <dbReference type="Proteomes" id="UP000183967"/>
    </source>
</evidence>
<dbReference type="PANTHER" id="PTHR30024">
    <property type="entry name" value="ALIPHATIC SULFONATES-BINDING PROTEIN-RELATED"/>
    <property type="match status" value="1"/>
</dbReference>
<evidence type="ECO:0000256" key="3">
    <source>
        <dbReference type="ARBA" id="ARBA00022729"/>
    </source>
</evidence>
<keyword evidence="4" id="KW-1133">Transmembrane helix</keyword>
<evidence type="ECO:0000313" key="6">
    <source>
        <dbReference type="EMBL" id="SHH22928.1"/>
    </source>
</evidence>
<keyword evidence="4" id="KW-0472">Membrane</keyword>
<dbReference type="PANTHER" id="PTHR30024:SF47">
    <property type="entry name" value="TAURINE-BINDING PERIPLASMIC PROTEIN"/>
    <property type="match status" value="1"/>
</dbReference>
<dbReference type="AlphaFoldDB" id="A0A1M5R9T0"/>
<dbReference type="EMBL" id="FQXO01000005">
    <property type="protein sequence ID" value="SHH22928.1"/>
    <property type="molecule type" value="Genomic_DNA"/>
</dbReference>
<comment type="similarity">
    <text evidence="2">Belongs to the bacterial solute-binding protein SsuA/TauA family.</text>
</comment>
<reference evidence="7" key="1">
    <citation type="submission" date="2016-11" db="EMBL/GenBank/DDBJ databases">
        <authorList>
            <person name="Varghese N."/>
            <person name="Submissions S."/>
        </authorList>
    </citation>
    <scope>NUCLEOTIDE SEQUENCE [LARGE SCALE GENOMIC DNA]</scope>
    <source>
        <strain evidence="7">DSM 13643</strain>
    </source>
</reference>
<dbReference type="SUPFAM" id="SSF53850">
    <property type="entry name" value="Periplasmic binding protein-like II"/>
    <property type="match status" value="1"/>
</dbReference>
<evidence type="ECO:0000259" key="5">
    <source>
        <dbReference type="Pfam" id="PF09084"/>
    </source>
</evidence>